<dbReference type="OrthoDB" id="10061327at2759"/>
<dbReference type="Proteomes" id="UP000746747">
    <property type="component" value="Unassembled WGS sequence"/>
</dbReference>
<dbReference type="EMBL" id="CAKAEH010001614">
    <property type="protein sequence ID" value="CAG9538009.1"/>
    <property type="molecule type" value="Genomic_DNA"/>
</dbReference>
<comment type="caution">
    <text evidence="2">The sequence shown here is derived from an EMBL/GenBank/DDBJ whole genome shotgun (WGS) entry which is preliminary data.</text>
</comment>
<organism evidence="2 3">
    <name type="scientific">Cercopithifilaria johnstoni</name>
    <dbReference type="NCBI Taxonomy" id="2874296"/>
    <lineage>
        <taxon>Eukaryota</taxon>
        <taxon>Metazoa</taxon>
        <taxon>Ecdysozoa</taxon>
        <taxon>Nematoda</taxon>
        <taxon>Chromadorea</taxon>
        <taxon>Rhabditida</taxon>
        <taxon>Spirurina</taxon>
        <taxon>Spiruromorpha</taxon>
        <taxon>Filarioidea</taxon>
        <taxon>Onchocercidae</taxon>
        <taxon>Cercopithifilaria</taxon>
    </lineage>
</organism>
<name>A0A8J2M922_9BILA</name>
<evidence type="ECO:0000313" key="3">
    <source>
        <dbReference type="Proteomes" id="UP000746747"/>
    </source>
</evidence>
<evidence type="ECO:0000256" key="1">
    <source>
        <dbReference type="SAM" id="MobiDB-lite"/>
    </source>
</evidence>
<evidence type="ECO:0000313" key="2">
    <source>
        <dbReference type="EMBL" id="CAG9538009.1"/>
    </source>
</evidence>
<proteinExistence type="predicted"/>
<sequence length="120" mass="12594">MVAYIIANSVSFAFPDKVKANASLIAETIEQIDKLGSELDSYCNATPVPVAQQTIHIRSGSCKPPPPPERRNSTITAATPTAPSVAEIRAAGGTAGSSDYASSIASSGEFGRDQFSMRYI</sequence>
<dbReference type="AlphaFoldDB" id="A0A8J2M922"/>
<keyword evidence="3" id="KW-1185">Reference proteome</keyword>
<gene>
    <name evidence="2" type="ORF">CJOHNSTONI_LOCUS7760</name>
</gene>
<protein>
    <submittedName>
        <fullName evidence="2">Uncharacterized protein</fullName>
    </submittedName>
</protein>
<accession>A0A8J2M922</accession>
<feature type="region of interest" description="Disordered" evidence="1">
    <location>
        <begin position="57"/>
        <end position="81"/>
    </location>
</feature>
<reference evidence="2" key="1">
    <citation type="submission" date="2021-09" db="EMBL/GenBank/DDBJ databases">
        <authorList>
            <consortium name="Pathogen Informatics"/>
        </authorList>
    </citation>
    <scope>NUCLEOTIDE SEQUENCE</scope>
</reference>